<dbReference type="CDD" id="cd06225">
    <property type="entry name" value="HAMP"/>
    <property type="match status" value="1"/>
</dbReference>
<evidence type="ECO:0000256" key="13">
    <source>
        <dbReference type="ARBA" id="ARBA00023136"/>
    </source>
</evidence>
<evidence type="ECO:0000256" key="9">
    <source>
        <dbReference type="ARBA" id="ARBA00022777"/>
    </source>
</evidence>
<dbReference type="SUPFAM" id="SSF158472">
    <property type="entry name" value="HAMP domain-like"/>
    <property type="match status" value="1"/>
</dbReference>
<dbReference type="InterPro" id="IPR036097">
    <property type="entry name" value="HisK_dim/P_sf"/>
</dbReference>
<sequence>MRLIRKASSINLIQQLVLCLVTVAVIPLLVISYQSLHCSTQAVHDLQAHSLKSQLDAREKLIGNWLEERRRDLQSLQNSSCLDSCQCNDSEASCGLFNMIGSREHTYDALFLYDVNWKLIQQQSNYSHSGVEILDSQQKKLLMTTDGLLFSSAHGHEDGSISIHASCRIVDKGVTRGYAFAVLNATQAIAPIIQDSGSPFRLRLISSQGQNILMPADKKLFRSLPESVRRASGELQTYISSEGVMVVGVSKKLEDLEWIMIIEASEAITMQWIGVLGRRNLYTAGLTLLAAFVIAVFLSRSITLPFNRLNSTAREISLGNTSVRMPLEGVTESRELAMAFNDMMDSLSQLHIKVSQQKALAEIGQLTSSVVHEMRNPLSSIRLNVQAISGKVADDPVYSELAEICVEQADRLEHLLNELLLYGKPLDLNRQRFACSELFSLIQRDCNVIVSGSNVRIEFEISSELPDIYVDPEKMRQVFINLVENAVQAIRKTGTILIEAIMEGEMIRIVVRDDGPGIPDFIASQLFRPFVSGRSDGTGLGLANVRRFVELNGGSVAYGSRAGGGAEFTIHLPAENRTIL</sequence>
<keyword evidence="6" id="KW-0808">Transferase</keyword>
<dbReference type="EMBL" id="PGXC01000011">
    <property type="protein sequence ID" value="PKK89816.1"/>
    <property type="molecule type" value="Genomic_DNA"/>
</dbReference>
<comment type="caution">
    <text evidence="17">The sequence shown here is derived from an EMBL/GenBank/DDBJ whole genome shotgun (WGS) entry which is preliminary data.</text>
</comment>
<dbReference type="SUPFAM" id="SSF55874">
    <property type="entry name" value="ATPase domain of HSP90 chaperone/DNA topoisomerase II/histidine kinase"/>
    <property type="match status" value="1"/>
</dbReference>
<evidence type="ECO:0000313" key="17">
    <source>
        <dbReference type="EMBL" id="PKK89816.1"/>
    </source>
</evidence>
<keyword evidence="7 14" id="KW-0812">Transmembrane</keyword>
<evidence type="ECO:0000259" key="15">
    <source>
        <dbReference type="PROSITE" id="PS50109"/>
    </source>
</evidence>
<keyword evidence="12" id="KW-0902">Two-component regulatory system</keyword>
<dbReference type="AlphaFoldDB" id="A0A2N1PNA2"/>
<keyword evidence="13 14" id="KW-0472">Membrane</keyword>
<dbReference type="GO" id="GO:0005524">
    <property type="term" value="F:ATP binding"/>
    <property type="evidence" value="ECO:0007669"/>
    <property type="project" value="UniProtKB-KW"/>
</dbReference>
<protein>
    <recommendedName>
        <fullName evidence="3">histidine kinase</fullName>
        <ecNumber evidence="3">2.7.13.3</ecNumber>
    </recommendedName>
</protein>
<dbReference type="SMART" id="SM00388">
    <property type="entry name" value="HisKA"/>
    <property type="match status" value="1"/>
</dbReference>
<dbReference type="SMART" id="SM00304">
    <property type="entry name" value="HAMP"/>
    <property type="match status" value="1"/>
</dbReference>
<dbReference type="InterPro" id="IPR004358">
    <property type="entry name" value="Sig_transdc_His_kin-like_C"/>
</dbReference>
<evidence type="ECO:0000256" key="1">
    <source>
        <dbReference type="ARBA" id="ARBA00000085"/>
    </source>
</evidence>
<comment type="subcellular location">
    <subcellularLocation>
        <location evidence="2">Cell membrane</location>
        <topology evidence="2">Multi-pass membrane protein</topology>
    </subcellularLocation>
</comment>
<dbReference type="InterPro" id="IPR003594">
    <property type="entry name" value="HATPase_dom"/>
</dbReference>
<dbReference type="InterPro" id="IPR003661">
    <property type="entry name" value="HisK_dim/P_dom"/>
</dbReference>
<evidence type="ECO:0000256" key="3">
    <source>
        <dbReference type="ARBA" id="ARBA00012438"/>
    </source>
</evidence>
<accession>A0A2N1PNA2</accession>
<name>A0A2N1PNA2_9BACT</name>
<evidence type="ECO:0000256" key="6">
    <source>
        <dbReference type="ARBA" id="ARBA00022679"/>
    </source>
</evidence>
<evidence type="ECO:0000313" key="18">
    <source>
        <dbReference type="Proteomes" id="UP000233256"/>
    </source>
</evidence>
<feature type="domain" description="HAMP" evidence="16">
    <location>
        <begin position="300"/>
        <end position="352"/>
    </location>
</feature>
<keyword evidence="4" id="KW-1003">Cell membrane</keyword>
<evidence type="ECO:0000256" key="14">
    <source>
        <dbReference type="SAM" id="Phobius"/>
    </source>
</evidence>
<evidence type="ECO:0000256" key="8">
    <source>
        <dbReference type="ARBA" id="ARBA00022741"/>
    </source>
</evidence>
<dbReference type="SUPFAM" id="SSF47384">
    <property type="entry name" value="Homodimeric domain of signal transducing histidine kinase"/>
    <property type="match status" value="1"/>
</dbReference>
<comment type="catalytic activity">
    <reaction evidence="1">
        <text>ATP + protein L-histidine = ADP + protein N-phospho-L-histidine.</text>
        <dbReference type="EC" id="2.7.13.3"/>
    </reaction>
</comment>
<proteinExistence type="predicted"/>
<dbReference type="Gene3D" id="6.10.340.10">
    <property type="match status" value="1"/>
</dbReference>
<organism evidence="17 18">
    <name type="scientific">Candidatus Wallbacteria bacterium HGW-Wallbacteria-1</name>
    <dbReference type="NCBI Taxonomy" id="2013854"/>
    <lineage>
        <taxon>Bacteria</taxon>
        <taxon>Candidatus Walliibacteriota</taxon>
    </lineage>
</organism>
<evidence type="ECO:0000259" key="16">
    <source>
        <dbReference type="PROSITE" id="PS50885"/>
    </source>
</evidence>
<dbReference type="GO" id="GO:0005886">
    <property type="term" value="C:plasma membrane"/>
    <property type="evidence" value="ECO:0007669"/>
    <property type="project" value="UniProtKB-SubCell"/>
</dbReference>
<dbReference type="CDD" id="cd00082">
    <property type="entry name" value="HisKA"/>
    <property type="match status" value="1"/>
</dbReference>
<dbReference type="SMART" id="SM00387">
    <property type="entry name" value="HATPase_c"/>
    <property type="match status" value="1"/>
</dbReference>
<keyword evidence="9" id="KW-0418">Kinase</keyword>
<dbReference type="Pfam" id="PF00512">
    <property type="entry name" value="HisKA"/>
    <property type="match status" value="1"/>
</dbReference>
<dbReference type="InterPro" id="IPR005467">
    <property type="entry name" value="His_kinase_dom"/>
</dbReference>
<dbReference type="Pfam" id="PF00672">
    <property type="entry name" value="HAMP"/>
    <property type="match status" value="1"/>
</dbReference>
<keyword evidence="5" id="KW-0597">Phosphoprotein</keyword>
<evidence type="ECO:0000256" key="7">
    <source>
        <dbReference type="ARBA" id="ARBA00022692"/>
    </source>
</evidence>
<evidence type="ECO:0000256" key="11">
    <source>
        <dbReference type="ARBA" id="ARBA00022989"/>
    </source>
</evidence>
<dbReference type="PANTHER" id="PTHR45528">
    <property type="entry name" value="SENSOR HISTIDINE KINASE CPXA"/>
    <property type="match status" value="1"/>
</dbReference>
<evidence type="ECO:0000256" key="2">
    <source>
        <dbReference type="ARBA" id="ARBA00004651"/>
    </source>
</evidence>
<keyword evidence="10" id="KW-0067">ATP-binding</keyword>
<dbReference type="EC" id="2.7.13.3" evidence="3"/>
<keyword evidence="11 14" id="KW-1133">Transmembrane helix</keyword>
<reference evidence="17 18" key="1">
    <citation type="journal article" date="2017" name="ISME J.">
        <title>Potential for microbial H2 and metal transformations associated with novel bacteria and archaea in deep terrestrial subsurface sediments.</title>
        <authorList>
            <person name="Hernsdorf A.W."/>
            <person name="Amano Y."/>
            <person name="Miyakawa K."/>
            <person name="Ise K."/>
            <person name="Suzuki Y."/>
            <person name="Anantharaman K."/>
            <person name="Probst A."/>
            <person name="Burstein D."/>
            <person name="Thomas B.C."/>
            <person name="Banfield J.F."/>
        </authorList>
    </citation>
    <scope>NUCLEOTIDE SEQUENCE [LARGE SCALE GENOMIC DNA]</scope>
    <source>
        <strain evidence="17">HGW-Wallbacteria-1</strain>
    </source>
</reference>
<dbReference type="InterPro" id="IPR003660">
    <property type="entry name" value="HAMP_dom"/>
</dbReference>
<dbReference type="InterPro" id="IPR050398">
    <property type="entry name" value="HssS/ArlS-like"/>
</dbReference>
<dbReference type="Gene3D" id="1.10.287.130">
    <property type="match status" value="1"/>
</dbReference>
<dbReference type="Gene3D" id="3.30.565.10">
    <property type="entry name" value="Histidine kinase-like ATPase, C-terminal domain"/>
    <property type="match status" value="1"/>
</dbReference>
<feature type="transmembrane region" description="Helical" evidence="14">
    <location>
        <begin position="12"/>
        <end position="33"/>
    </location>
</feature>
<dbReference type="PANTHER" id="PTHR45528:SF1">
    <property type="entry name" value="SENSOR HISTIDINE KINASE CPXA"/>
    <property type="match status" value="1"/>
</dbReference>
<dbReference type="Proteomes" id="UP000233256">
    <property type="component" value="Unassembled WGS sequence"/>
</dbReference>
<dbReference type="PROSITE" id="PS50885">
    <property type="entry name" value="HAMP"/>
    <property type="match status" value="1"/>
</dbReference>
<gene>
    <name evidence="17" type="ORF">CVV64_12385</name>
</gene>
<dbReference type="PROSITE" id="PS50109">
    <property type="entry name" value="HIS_KIN"/>
    <property type="match status" value="1"/>
</dbReference>
<keyword evidence="8" id="KW-0547">Nucleotide-binding</keyword>
<evidence type="ECO:0000256" key="5">
    <source>
        <dbReference type="ARBA" id="ARBA00022553"/>
    </source>
</evidence>
<dbReference type="GO" id="GO:0000155">
    <property type="term" value="F:phosphorelay sensor kinase activity"/>
    <property type="evidence" value="ECO:0007669"/>
    <property type="project" value="InterPro"/>
</dbReference>
<evidence type="ECO:0000256" key="10">
    <source>
        <dbReference type="ARBA" id="ARBA00022840"/>
    </source>
</evidence>
<dbReference type="InterPro" id="IPR036890">
    <property type="entry name" value="HATPase_C_sf"/>
</dbReference>
<feature type="domain" description="Histidine kinase" evidence="15">
    <location>
        <begin position="369"/>
        <end position="576"/>
    </location>
</feature>
<evidence type="ECO:0000256" key="4">
    <source>
        <dbReference type="ARBA" id="ARBA00022475"/>
    </source>
</evidence>
<dbReference type="Pfam" id="PF02518">
    <property type="entry name" value="HATPase_c"/>
    <property type="match status" value="1"/>
</dbReference>
<dbReference type="CDD" id="cd00075">
    <property type="entry name" value="HATPase"/>
    <property type="match status" value="1"/>
</dbReference>
<dbReference type="PRINTS" id="PR00344">
    <property type="entry name" value="BCTRLSENSOR"/>
</dbReference>
<evidence type="ECO:0000256" key="12">
    <source>
        <dbReference type="ARBA" id="ARBA00023012"/>
    </source>
</evidence>
<feature type="transmembrane region" description="Helical" evidence="14">
    <location>
        <begin position="281"/>
        <end position="298"/>
    </location>
</feature>